<feature type="region of interest" description="Disordered" evidence="1">
    <location>
        <begin position="48"/>
        <end position="100"/>
    </location>
</feature>
<evidence type="ECO:0000256" key="1">
    <source>
        <dbReference type="SAM" id="MobiDB-lite"/>
    </source>
</evidence>
<keyword evidence="3" id="KW-1185">Reference proteome</keyword>
<dbReference type="HOGENOM" id="CLU_2300676_0_0_11"/>
<organism evidence="2 3">
    <name type="scientific">Candidatus Neomicrothrix parvicella RN1</name>
    <dbReference type="NCBI Taxonomy" id="1229780"/>
    <lineage>
        <taxon>Bacteria</taxon>
        <taxon>Bacillati</taxon>
        <taxon>Actinomycetota</taxon>
        <taxon>Acidimicrobiia</taxon>
        <taxon>Acidimicrobiales</taxon>
        <taxon>Microthrixaceae</taxon>
        <taxon>Candidatus Neomicrothrix</taxon>
    </lineage>
</organism>
<sequence>MQGDWPNIPSRLLDDSVDADSRREVGLGSPDLGDFDFAEPASLVGRAGHDKNRVLPERQDVVRRDDDGWPDETRLSSSGGPEVTAEDVTCSHRPRRSQKH</sequence>
<proteinExistence type="predicted"/>
<evidence type="ECO:0000313" key="3">
    <source>
        <dbReference type="Proteomes" id="UP000018291"/>
    </source>
</evidence>
<dbReference type="AlphaFoldDB" id="R4YYM1"/>
<dbReference type="EMBL" id="CANL01000015">
    <property type="protein sequence ID" value="CCM63435.1"/>
    <property type="molecule type" value="Genomic_DNA"/>
</dbReference>
<accession>R4YYM1</accession>
<protein>
    <submittedName>
        <fullName evidence="2">Uncharacterized protein</fullName>
    </submittedName>
</protein>
<name>R4YYM1_9ACTN</name>
<dbReference type="Proteomes" id="UP000018291">
    <property type="component" value="Unassembled WGS sequence"/>
</dbReference>
<feature type="compositionally biased region" description="Basic and acidic residues" evidence="1">
    <location>
        <begin position="48"/>
        <end position="74"/>
    </location>
</feature>
<comment type="caution">
    <text evidence="2">The sequence shown here is derived from an EMBL/GenBank/DDBJ whole genome shotgun (WGS) entry which is preliminary data.</text>
</comment>
<evidence type="ECO:0000313" key="2">
    <source>
        <dbReference type="EMBL" id="CCM63435.1"/>
    </source>
</evidence>
<reference evidence="2 3" key="1">
    <citation type="journal article" date="2013" name="ISME J.">
        <title>Metabolic model for the filamentous 'Candidatus Microthrix parvicella' based on genomic and metagenomic analyses.</title>
        <authorList>
            <person name="Jon McIlroy S."/>
            <person name="Kristiansen R."/>
            <person name="Albertsen M."/>
            <person name="Michael Karst S."/>
            <person name="Rossetti S."/>
            <person name="Lund Nielsen J."/>
            <person name="Tandoi V."/>
            <person name="James Seviour R."/>
            <person name="Nielsen P.H."/>
        </authorList>
    </citation>
    <scope>NUCLEOTIDE SEQUENCE [LARGE SCALE GENOMIC DNA]</scope>
    <source>
        <strain evidence="2 3">RN1</strain>
    </source>
</reference>
<gene>
    <name evidence="2" type="ORF">BN381_220009</name>
</gene>